<dbReference type="PANTHER" id="PTHR47506:SF1">
    <property type="entry name" value="HTH-TYPE TRANSCRIPTIONAL REGULATOR YJDC"/>
    <property type="match status" value="1"/>
</dbReference>
<dbReference type="Pfam" id="PF00440">
    <property type="entry name" value="TetR_N"/>
    <property type="match status" value="1"/>
</dbReference>
<feature type="domain" description="HTH tetR-type" evidence="5">
    <location>
        <begin position="24"/>
        <end position="84"/>
    </location>
</feature>
<dbReference type="PANTHER" id="PTHR47506">
    <property type="entry name" value="TRANSCRIPTIONAL REGULATORY PROTEIN"/>
    <property type="match status" value="1"/>
</dbReference>
<dbReference type="Proteomes" id="UP001549291">
    <property type="component" value="Unassembled WGS sequence"/>
</dbReference>
<evidence type="ECO:0000256" key="2">
    <source>
        <dbReference type="ARBA" id="ARBA00023125"/>
    </source>
</evidence>
<accession>A0ABV2SAS8</accession>
<dbReference type="InterPro" id="IPR009057">
    <property type="entry name" value="Homeodomain-like_sf"/>
</dbReference>
<feature type="DNA-binding region" description="H-T-H motif" evidence="4">
    <location>
        <begin position="47"/>
        <end position="66"/>
    </location>
</feature>
<dbReference type="SUPFAM" id="SSF46689">
    <property type="entry name" value="Homeodomain-like"/>
    <property type="match status" value="1"/>
</dbReference>
<evidence type="ECO:0000256" key="1">
    <source>
        <dbReference type="ARBA" id="ARBA00023015"/>
    </source>
</evidence>
<sequence>MPLHLIIDYSFQNNYCRVMARTKEFDQDEALDAAIGVFREHGFEGTSTPMLVDAMGIGRQSIYDTFGDKWQLYCAAVRRYAASEVEAHLAALRGRPRAIDGLRAMIDRVVRDANEACLGIGSISEFGRSRDDLTSIHAASGRALQGAVSQRLREAQADGDVARDLDADDVAEFLLANVAGIRIAARGGARPRQLRALGAMALRALV</sequence>
<evidence type="ECO:0000256" key="4">
    <source>
        <dbReference type="PROSITE-ProRule" id="PRU00335"/>
    </source>
</evidence>
<keyword evidence="2 4" id="KW-0238">DNA-binding</keyword>
<evidence type="ECO:0000313" key="6">
    <source>
        <dbReference type="EMBL" id="MET4725712.1"/>
    </source>
</evidence>
<keyword evidence="3" id="KW-0804">Transcription</keyword>
<name>A0ABV2SAS8_BRAJP</name>
<dbReference type="InterPro" id="IPR001647">
    <property type="entry name" value="HTH_TetR"/>
</dbReference>
<evidence type="ECO:0000256" key="3">
    <source>
        <dbReference type="ARBA" id="ARBA00023163"/>
    </source>
</evidence>
<dbReference type="Gene3D" id="1.10.10.60">
    <property type="entry name" value="Homeodomain-like"/>
    <property type="match status" value="1"/>
</dbReference>
<gene>
    <name evidence="6" type="ORF">ABIF63_009818</name>
</gene>
<reference evidence="6 7" key="1">
    <citation type="submission" date="2024-06" db="EMBL/GenBank/DDBJ databases">
        <title>Genomic Encyclopedia of Type Strains, Phase V (KMG-V): Genome sequencing to study the core and pangenomes of soil and plant-associated prokaryotes.</title>
        <authorList>
            <person name="Whitman W."/>
        </authorList>
    </citation>
    <scope>NUCLEOTIDE SEQUENCE [LARGE SCALE GENOMIC DNA]</scope>
    <source>
        <strain evidence="6 7">USDA 160</strain>
    </source>
</reference>
<proteinExistence type="predicted"/>
<keyword evidence="7" id="KW-1185">Reference proteome</keyword>
<protein>
    <submittedName>
        <fullName evidence="6">TetR/AcrR family transcriptional repressor of nem operon</fullName>
    </submittedName>
</protein>
<evidence type="ECO:0000313" key="7">
    <source>
        <dbReference type="Proteomes" id="UP001549291"/>
    </source>
</evidence>
<organism evidence="6 7">
    <name type="scientific">Bradyrhizobium japonicum</name>
    <dbReference type="NCBI Taxonomy" id="375"/>
    <lineage>
        <taxon>Bacteria</taxon>
        <taxon>Pseudomonadati</taxon>
        <taxon>Pseudomonadota</taxon>
        <taxon>Alphaproteobacteria</taxon>
        <taxon>Hyphomicrobiales</taxon>
        <taxon>Nitrobacteraceae</taxon>
        <taxon>Bradyrhizobium</taxon>
    </lineage>
</organism>
<dbReference type="Gene3D" id="1.10.357.10">
    <property type="entry name" value="Tetracycline Repressor, domain 2"/>
    <property type="match status" value="1"/>
</dbReference>
<comment type="caution">
    <text evidence="6">The sequence shown here is derived from an EMBL/GenBank/DDBJ whole genome shotgun (WGS) entry which is preliminary data.</text>
</comment>
<dbReference type="EMBL" id="JBEPTQ010000002">
    <property type="protein sequence ID" value="MET4725712.1"/>
    <property type="molecule type" value="Genomic_DNA"/>
</dbReference>
<keyword evidence="1" id="KW-0805">Transcription regulation</keyword>
<dbReference type="InterPro" id="IPR036271">
    <property type="entry name" value="Tet_transcr_reg_TetR-rel_C_sf"/>
</dbReference>
<evidence type="ECO:0000259" key="5">
    <source>
        <dbReference type="PROSITE" id="PS50977"/>
    </source>
</evidence>
<dbReference type="PROSITE" id="PS50977">
    <property type="entry name" value="HTH_TETR_2"/>
    <property type="match status" value="1"/>
</dbReference>
<dbReference type="SUPFAM" id="SSF48498">
    <property type="entry name" value="Tetracyclin repressor-like, C-terminal domain"/>
    <property type="match status" value="1"/>
</dbReference>